<dbReference type="Proteomes" id="UP000602124">
    <property type="component" value="Unassembled WGS sequence"/>
</dbReference>
<dbReference type="GO" id="GO:0015074">
    <property type="term" value="P:DNA integration"/>
    <property type="evidence" value="ECO:0007669"/>
    <property type="project" value="InterPro"/>
</dbReference>
<accession>A0A934MJ29</accession>
<keyword evidence="4" id="KW-1185">Reference proteome</keyword>
<proteinExistence type="predicted"/>
<evidence type="ECO:0000256" key="1">
    <source>
        <dbReference type="SAM" id="MobiDB-lite"/>
    </source>
</evidence>
<evidence type="ECO:0000313" key="4">
    <source>
        <dbReference type="Proteomes" id="UP000602124"/>
    </source>
</evidence>
<evidence type="ECO:0000259" key="2">
    <source>
        <dbReference type="PROSITE" id="PS50994"/>
    </source>
</evidence>
<feature type="region of interest" description="Disordered" evidence="1">
    <location>
        <begin position="690"/>
        <end position="756"/>
    </location>
</feature>
<feature type="compositionally biased region" description="Basic and acidic residues" evidence="1">
    <location>
        <begin position="700"/>
        <end position="711"/>
    </location>
</feature>
<reference evidence="3" key="1">
    <citation type="submission" date="2020-12" db="EMBL/GenBank/DDBJ databases">
        <title>Devosia sp. MSA67 isolated from Mo River.</title>
        <authorList>
            <person name="Ma F."/>
            <person name="Zi Z."/>
        </authorList>
    </citation>
    <scope>NUCLEOTIDE SEQUENCE</scope>
    <source>
        <strain evidence="3">MSA67</strain>
    </source>
</reference>
<dbReference type="InterPro" id="IPR001584">
    <property type="entry name" value="Integrase_cat-core"/>
</dbReference>
<dbReference type="Gene3D" id="3.30.420.10">
    <property type="entry name" value="Ribonuclease H-like superfamily/Ribonuclease H"/>
    <property type="match status" value="1"/>
</dbReference>
<dbReference type="PROSITE" id="PS50994">
    <property type="entry name" value="INTEGRASE"/>
    <property type="match status" value="1"/>
</dbReference>
<dbReference type="SUPFAM" id="SSF53098">
    <property type="entry name" value="Ribonuclease H-like"/>
    <property type="match status" value="1"/>
</dbReference>
<dbReference type="InterPro" id="IPR036397">
    <property type="entry name" value="RNaseH_sf"/>
</dbReference>
<sequence length="772" mass="86574">MRPSWITIDVEAGETYWLTLPDRTFLATFEKVTLQHQLRFSDEQLDMPVDIAPHLFEKMRSDGRAVRIPKGSIPSRKKSAFELGDVHPATLLDPEERGIGDKERKERLAQWQKFERARTLAWCASEYDATPHLGRGHNCIDDHFKSKDVKKRARELGFVWRPDAATILRAIDACGVPGSRPVSAFFDKRGKHDRSKRYPDVLLTWAKESIDAYWASITERYCDVRESFYKKIDEENEERVKQGLEKLPRISPETFRKWVDEVESWWTWSTRYGEKAANARYKGRGVPMEASRPLELVLIDHTRLDVWAVVEDQYGRLVMTERPWLTLAIDVYSRMILGAVLSFEPPSVYSAMLCLRQIVRAKDFLIEKYGHHKGATDGWGKPTTIVMDNAWEFSGISMQSVCEAAGIHVVWAPVGTPTFKAIVERFFRTLNEMVWHRLGSGIPFKPQVMQELGLDPRAKALFRIDYLTARMWDGIVNIYHVEPHSDLNMAPAERWSMGVQAKTRPTIDDVGALDKMLGNVSRCILSAEGVSVNGQRFHEPATTTALLENLLKYGAKRSRRKGFGSSGTVAVIANWDRVDASHVHVWDFSNNTSVRLPNVDKHVHGIPGVDGAPAQGLSWAVVDAIKAFAAERNMAFHSPQEKAAARHAYYHEMPEKVAAMPFNAARHYAAEIDRSPSLVDGDTVIQHAVPATPKGAAAETPREFSAAHRTGEWAPPKAPSRGRKSRSSGSKGRPAPPSASPPKPPETHPAPADLSNHILNSAAALDALADDL</sequence>
<dbReference type="AlphaFoldDB" id="A0A934MJ29"/>
<protein>
    <submittedName>
        <fullName evidence="3">Transposase family protein</fullName>
    </submittedName>
</protein>
<feature type="compositionally biased region" description="Pro residues" evidence="1">
    <location>
        <begin position="734"/>
        <end position="748"/>
    </location>
</feature>
<gene>
    <name evidence="3" type="ORF">JEQ47_02685</name>
</gene>
<dbReference type="RefSeq" id="WP_198874847.1">
    <property type="nucleotide sequence ID" value="NZ_JAEKMH010000001.1"/>
</dbReference>
<organism evidence="3 4">
    <name type="scientific">Devosia sediminis</name>
    <dbReference type="NCBI Taxonomy" id="2798801"/>
    <lineage>
        <taxon>Bacteria</taxon>
        <taxon>Pseudomonadati</taxon>
        <taxon>Pseudomonadota</taxon>
        <taxon>Alphaproteobacteria</taxon>
        <taxon>Hyphomicrobiales</taxon>
        <taxon>Devosiaceae</taxon>
        <taxon>Devosia</taxon>
    </lineage>
</organism>
<feature type="domain" description="Integrase catalytic" evidence="2">
    <location>
        <begin position="289"/>
        <end position="499"/>
    </location>
</feature>
<dbReference type="InterPro" id="IPR012337">
    <property type="entry name" value="RNaseH-like_sf"/>
</dbReference>
<comment type="caution">
    <text evidence="3">The sequence shown here is derived from an EMBL/GenBank/DDBJ whole genome shotgun (WGS) entry which is preliminary data.</text>
</comment>
<name>A0A934MJ29_9HYPH</name>
<evidence type="ECO:0000313" key="3">
    <source>
        <dbReference type="EMBL" id="MBJ3783618.1"/>
    </source>
</evidence>
<dbReference type="EMBL" id="JAEKMH010000001">
    <property type="protein sequence ID" value="MBJ3783618.1"/>
    <property type="molecule type" value="Genomic_DNA"/>
</dbReference>
<dbReference type="GO" id="GO:0003676">
    <property type="term" value="F:nucleic acid binding"/>
    <property type="evidence" value="ECO:0007669"/>
    <property type="project" value="InterPro"/>
</dbReference>